<proteinExistence type="inferred from homology"/>
<feature type="binding site" evidence="9 13">
    <location>
        <position position="425"/>
    </location>
    <ligand>
        <name>Mn(2+)</name>
        <dbReference type="ChEBI" id="CHEBI:29035"/>
        <label>1</label>
    </ligand>
</feature>
<evidence type="ECO:0000313" key="17">
    <source>
        <dbReference type="Proteomes" id="UP000232226"/>
    </source>
</evidence>
<evidence type="ECO:0000256" key="7">
    <source>
        <dbReference type="ARBA" id="ARBA00023211"/>
    </source>
</evidence>
<feature type="binding site" evidence="9 13">
    <location>
        <position position="481"/>
    </location>
    <ligand>
        <name>Mn(2+)</name>
        <dbReference type="ChEBI" id="CHEBI:29035"/>
        <label>1</label>
    </ligand>
</feature>
<organism evidence="16 17">
    <name type="scientific">Mesoplasma entomophilum</name>
    <dbReference type="NCBI Taxonomy" id="2149"/>
    <lineage>
        <taxon>Bacteria</taxon>
        <taxon>Bacillati</taxon>
        <taxon>Mycoplasmatota</taxon>
        <taxon>Mollicutes</taxon>
        <taxon>Entomoplasmatales</taxon>
        <taxon>Entomoplasmataceae</taxon>
        <taxon>Mesoplasma</taxon>
    </lineage>
</organism>
<dbReference type="EC" id="5.4.2.12" evidence="9 10"/>
<feature type="binding site" evidence="9 13">
    <location>
        <position position="463"/>
    </location>
    <ligand>
        <name>Mn(2+)</name>
        <dbReference type="ChEBI" id="CHEBI:29035"/>
        <label>2</label>
    </ligand>
</feature>
<keyword evidence="8 9" id="KW-0413">Isomerase</keyword>
<dbReference type="UniPathway" id="UPA00109">
    <property type="reaction ID" value="UER00186"/>
</dbReference>
<feature type="binding site" evidence="9 12">
    <location>
        <position position="193"/>
    </location>
    <ligand>
        <name>substrate</name>
    </ligand>
</feature>
<evidence type="ECO:0000256" key="11">
    <source>
        <dbReference type="PIRSR" id="PIRSR001492-1"/>
    </source>
</evidence>
<keyword evidence="17" id="KW-1185">Reference proteome</keyword>
<keyword evidence="7 9" id="KW-0464">Manganese</keyword>
<dbReference type="InterPro" id="IPR017850">
    <property type="entry name" value="Alkaline_phosphatase_core_sf"/>
</dbReference>
<dbReference type="Gene3D" id="3.40.1450.10">
    <property type="entry name" value="BPG-independent phosphoglycerate mutase, domain B"/>
    <property type="match status" value="1"/>
</dbReference>
<dbReference type="PANTHER" id="PTHR31637">
    <property type="entry name" value="2,3-BISPHOSPHOGLYCERATE-INDEPENDENT PHOSPHOGLYCERATE MUTASE"/>
    <property type="match status" value="1"/>
</dbReference>
<evidence type="ECO:0000256" key="1">
    <source>
        <dbReference type="ARBA" id="ARBA00000370"/>
    </source>
</evidence>
<evidence type="ECO:0000256" key="12">
    <source>
        <dbReference type="PIRSR" id="PIRSR001492-2"/>
    </source>
</evidence>
<evidence type="ECO:0000256" key="9">
    <source>
        <dbReference type="HAMAP-Rule" id="MF_01038"/>
    </source>
</evidence>
<comment type="cofactor">
    <cofactor evidence="9">
        <name>Mn(2+)</name>
        <dbReference type="ChEBI" id="CHEBI:29035"/>
    </cofactor>
    <text evidence="9">Binds 2 manganese ions per subunit.</text>
</comment>
<dbReference type="InterPro" id="IPR006124">
    <property type="entry name" value="Metalloenzyme"/>
</dbReference>
<dbReference type="SUPFAM" id="SSF64158">
    <property type="entry name" value="2,3-Bisphosphoglycerate-independent phosphoglycerate mutase, substrate-binding domain"/>
    <property type="match status" value="1"/>
</dbReference>
<comment type="function">
    <text evidence="2 9">Catalyzes the interconversion of 2-phosphoglycerate and 3-phosphoglycerate.</text>
</comment>
<feature type="binding site" evidence="9 13">
    <location>
        <position position="13"/>
    </location>
    <ligand>
        <name>Mn(2+)</name>
        <dbReference type="ChEBI" id="CHEBI:29035"/>
        <label>2</label>
    </ligand>
</feature>
<dbReference type="Gene3D" id="3.40.720.10">
    <property type="entry name" value="Alkaline Phosphatase, subunit A"/>
    <property type="match status" value="1"/>
</dbReference>
<dbReference type="GO" id="GO:0006007">
    <property type="term" value="P:glucose catabolic process"/>
    <property type="evidence" value="ECO:0007669"/>
    <property type="project" value="InterPro"/>
</dbReference>
<dbReference type="PIRSF" id="PIRSF001492">
    <property type="entry name" value="IPGAM"/>
    <property type="match status" value="1"/>
</dbReference>
<accession>A0A3S5Y064</accession>
<dbReference type="HAMAP" id="MF_01038">
    <property type="entry name" value="GpmI"/>
    <property type="match status" value="1"/>
</dbReference>
<comment type="catalytic activity">
    <reaction evidence="1 9">
        <text>(2R)-2-phosphoglycerate = (2R)-3-phosphoglycerate</text>
        <dbReference type="Rhea" id="RHEA:15901"/>
        <dbReference type="ChEBI" id="CHEBI:58272"/>
        <dbReference type="ChEBI" id="CHEBI:58289"/>
        <dbReference type="EC" id="5.4.2.12"/>
    </reaction>
</comment>
<feature type="binding site" evidence="9 13">
    <location>
        <position position="464"/>
    </location>
    <ligand>
        <name>Mn(2+)</name>
        <dbReference type="ChEBI" id="CHEBI:29035"/>
        <label>2</label>
    </ligand>
</feature>
<comment type="pathway">
    <text evidence="3 9">Carbohydrate degradation; glycolysis; pyruvate from D-glyceraldehyde 3-phosphate: step 3/5.</text>
</comment>
<reference evidence="16 17" key="1">
    <citation type="submission" date="2017-10" db="EMBL/GenBank/DDBJ databases">
        <title>Complete Genome Sequence of Mesoplasma entomophilum.</title>
        <authorList>
            <person name="Knight T.F."/>
            <person name="Citino T."/>
            <person name="Rubinstein R."/>
            <person name="Neuschaefer Z."/>
        </authorList>
    </citation>
    <scope>NUCLEOTIDE SEQUENCE [LARGE SCALE GENOMIC DNA]</scope>
    <source>
        <strain evidence="16 17">TAC</strain>
    </source>
</reference>
<evidence type="ECO:0000256" key="4">
    <source>
        <dbReference type="ARBA" id="ARBA00008819"/>
    </source>
</evidence>
<feature type="binding site" evidence="9 12">
    <location>
        <position position="343"/>
    </location>
    <ligand>
        <name>substrate</name>
    </ligand>
</feature>
<feature type="domain" description="BPG-independent PGAM N-terminal" evidence="15">
    <location>
        <begin position="84"/>
        <end position="304"/>
    </location>
</feature>
<dbReference type="EMBL" id="CP024411">
    <property type="protein sequence ID" value="ATQ35686.1"/>
    <property type="molecule type" value="Genomic_DNA"/>
</dbReference>
<feature type="active site" description="Phosphoserine intermediate" evidence="9 11">
    <location>
        <position position="63"/>
    </location>
</feature>
<evidence type="ECO:0000313" key="16">
    <source>
        <dbReference type="EMBL" id="ATQ35686.1"/>
    </source>
</evidence>
<evidence type="ECO:0000256" key="2">
    <source>
        <dbReference type="ARBA" id="ARBA00002315"/>
    </source>
</evidence>
<dbReference type="SUPFAM" id="SSF53649">
    <property type="entry name" value="Alkaline phosphatase-like"/>
    <property type="match status" value="1"/>
</dbReference>
<evidence type="ECO:0000256" key="13">
    <source>
        <dbReference type="PIRSR" id="PIRSR001492-3"/>
    </source>
</evidence>
<feature type="binding site" evidence="9 12">
    <location>
        <position position="187"/>
    </location>
    <ligand>
        <name>substrate</name>
    </ligand>
</feature>
<dbReference type="Pfam" id="PF01676">
    <property type="entry name" value="Metalloenzyme"/>
    <property type="match status" value="1"/>
</dbReference>
<feature type="binding site" evidence="9 12">
    <location>
        <position position="124"/>
    </location>
    <ligand>
        <name>substrate</name>
    </ligand>
</feature>
<dbReference type="AlphaFoldDB" id="A0A3S5Y064"/>
<dbReference type="RefSeq" id="WP_099651356.1">
    <property type="nucleotide sequence ID" value="NZ_CP024411.1"/>
</dbReference>
<comment type="similarity">
    <text evidence="4 9">Belongs to the BPG-independent phosphoglycerate mutase family.</text>
</comment>
<name>A0A3S5Y064_9MOLU</name>
<evidence type="ECO:0000256" key="5">
    <source>
        <dbReference type="ARBA" id="ARBA00022723"/>
    </source>
</evidence>
<dbReference type="GO" id="GO:0005829">
    <property type="term" value="C:cytosol"/>
    <property type="evidence" value="ECO:0007669"/>
    <property type="project" value="TreeGrafter"/>
</dbReference>
<feature type="binding site" evidence="9 12">
    <location>
        <begin position="154"/>
        <end position="155"/>
    </location>
    <ligand>
        <name>substrate</name>
    </ligand>
</feature>
<feature type="binding site" evidence="9 12">
    <location>
        <begin position="262"/>
        <end position="265"/>
    </location>
    <ligand>
        <name>substrate</name>
    </ligand>
</feature>
<evidence type="ECO:0000256" key="6">
    <source>
        <dbReference type="ARBA" id="ARBA00023152"/>
    </source>
</evidence>
<feature type="domain" description="Metalloenzyme" evidence="14">
    <location>
        <begin position="5"/>
        <end position="518"/>
    </location>
</feature>
<dbReference type="Pfam" id="PF06415">
    <property type="entry name" value="iPGM_N"/>
    <property type="match status" value="1"/>
</dbReference>
<feature type="binding site" evidence="9 13">
    <location>
        <position position="421"/>
    </location>
    <ligand>
        <name>Mn(2+)</name>
        <dbReference type="ChEBI" id="CHEBI:29035"/>
        <label>1</label>
    </ligand>
</feature>
<evidence type="ECO:0000259" key="14">
    <source>
        <dbReference type="Pfam" id="PF01676"/>
    </source>
</evidence>
<dbReference type="PANTHER" id="PTHR31637:SF0">
    <property type="entry name" value="2,3-BISPHOSPHOGLYCERATE-INDEPENDENT PHOSPHOGLYCERATE MUTASE"/>
    <property type="match status" value="1"/>
</dbReference>
<evidence type="ECO:0000256" key="10">
    <source>
        <dbReference type="NCBIfam" id="TIGR01307"/>
    </source>
</evidence>
<keyword evidence="5 9" id="KW-0479">Metal-binding</keyword>
<dbReference type="GO" id="GO:0004619">
    <property type="term" value="F:phosphoglycerate mutase activity"/>
    <property type="evidence" value="ECO:0007669"/>
    <property type="project" value="UniProtKB-UniRule"/>
</dbReference>
<dbReference type="InterPro" id="IPR011258">
    <property type="entry name" value="BPG-indep_PGM_N"/>
</dbReference>
<dbReference type="Proteomes" id="UP000232226">
    <property type="component" value="Chromosome"/>
</dbReference>
<evidence type="ECO:0000256" key="8">
    <source>
        <dbReference type="ARBA" id="ARBA00023235"/>
    </source>
</evidence>
<dbReference type="InterPro" id="IPR005995">
    <property type="entry name" value="Pgm_bpd_ind"/>
</dbReference>
<dbReference type="FunFam" id="3.40.1450.10:FF:000002">
    <property type="entry name" value="2,3-bisphosphoglycerate-independent phosphoglycerate mutase"/>
    <property type="match status" value="1"/>
</dbReference>
<protein>
    <recommendedName>
        <fullName evidence="9 10">2,3-bisphosphoglycerate-independent phosphoglycerate mutase</fullName>
        <shortName evidence="9">BPG-independent PGAM</shortName>
        <shortName evidence="9">Phosphoglyceromutase</shortName>
        <shortName evidence="9">iPGM</shortName>
        <ecNumber evidence="9 10">5.4.2.12</ecNumber>
    </recommendedName>
</protein>
<dbReference type="NCBIfam" id="TIGR01307">
    <property type="entry name" value="pgm_bpd_ind"/>
    <property type="match status" value="1"/>
</dbReference>
<evidence type="ECO:0000259" key="15">
    <source>
        <dbReference type="Pfam" id="PF06415"/>
    </source>
</evidence>
<evidence type="ECO:0000256" key="3">
    <source>
        <dbReference type="ARBA" id="ARBA00004798"/>
    </source>
</evidence>
<dbReference type="CDD" id="cd16010">
    <property type="entry name" value="iPGM"/>
    <property type="match status" value="1"/>
</dbReference>
<dbReference type="GO" id="GO:0030145">
    <property type="term" value="F:manganese ion binding"/>
    <property type="evidence" value="ECO:0007669"/>
    <property type="project" value="UniProtKB-UniRule"/>
</dbReference>
<comment type="subunit">
    <text evidence="9">Monomer.</text>
</comment>
<feature type="binding site" evidence="9 13">
    <location>
        <position position="63"/>
    </location>
    <ligand>
        <name>Mn(2+)</name>
        <dbReference type="ChEBI" id="CHEBI:29035"/>
        <label>2</label>
    </ligand>
</feature>
<sequence length="534" mass="59303">MNVKKPVILAILDGWGIEEAGAGNAVANADQKFVKEMMGMYPWVKAHASGEWVGLPEGQMGNSEVGHIHLGAGRINMESLAKLNHEVKVDGFLTNEVLVDTFKYVQENNSALHLMGLFSDGGVHSHMNHMISMYKAAVKFGLTNIKFDLITDGRDTAPKVAEQYINQLLQVIKDNNNIGEIASISGRYFAMDRDKRFERSAAAYITMTERKVDQPKFTDPIEYVKAAYENGLDDEMIVPAYNASVVDSELKANDAMIFTNFRPDRAIQMASIMTNNNYPAWNDEAFKGIEFIGDKIRFVSTMKYADSVTSPFIAYPPTPLTNTLGEYISSLGLKQLRIAETEKIAHVTFFFDGGNDYFKNGLAKPEEITLPHANIDLISSPKVATYDLKPEMSAIEITDKLLEEIKKDEFDLIILNFANCDMVGHTGNNDATVQGVKVLDEQLKRIHDEFVLKHNGVMVITADHGNAEIMIDETGGPNKKHTTSLVPIIVTDKTIELSDFDSAIAKVAPTILEIMGLEIPKEMTQPSMIIKKIK</sequence>
<dbReference type="InterPro" id="IPR036646">
    <property type="entry name" value="PGAM_B_sf"/>
</dbReference>
<dbReference type="GO" id="GO:0006096">
    <property type="term" value="P:glycolytic process"/>
    <property type="evidence" value="ECO:0007669"/>
    <property type="project" value="UniProtKB-UniRule"/>
</dbReference>
<gene>
    <name evidence="9" type="primary">gpmI</name>
    <name evidence="16" type="ORF">CS528_02850</name>
</gene>
<dbReference type="KEGG" id="ment:CS528_02850"/>
<keyword evidence="6 9" id="KW-0324">Glycolysis</keyword>